<organism evidence="2 3">
    <name type="scientific">Gnathostoma spinigerum</name>
    <dbReference type="NCBI Taxonomy" id="75299"/>
    <lineage>
        <taxon>Eukaryota</taxon>
        <taxon>Metazoa</taxon>
        <taxon>Ecdysozoa</taxon>
        <taxon>Nematoda</taxon>
        <taxon>Chromadorea</taxon>
        <taxon>Rhabditida</taxon>
        <taxon>Spirurina</taxon>
        <taxon>Gnathostomatomorpha</taxon>
        <taxon>Gnathostomatoidea</taxon>
        <taxon>Gnathostomatidae</taxon>
        <taxon>Gnathostoma</taxon>
    </lineage>
</organism>
<feature type="compositionally biased region" description="Basic and acidic residues" evidence="1">
    <location>
        <begin position="12"/>
        <end position="34"/>
    </location>
</feature>
<keyword evidence="3" id="KW-1185">Reference proteome</keyword>
<evidence type="ECO:0000313" key="2">
    <source>
        <dbReference type="EMBL" id="MFH4983523.1"/>
    </source>
</evidence>
<gene>
    <name evidence="2" type="ORF">AB6A40_010232</name>
</gene>
<dbReference type="Proteomes" id="UP001608902">
    <property type="component" value="Unassembled WGS sequence"/>
</dbReference>
<dbReference type="AlphaFoldDB" id="A0ABD6EUN4"/>
<feature type="region of interest" description="Disordered" evidence="1">
    <location>
        <begin position="1"/>
        <end position="34"/>
    </location>
</feature>
<evidence type="ECO:0000256" key="1">
    <source>
        <dbReference type="SAM" id="MobiDB-lite"/>
    </source>
</evidence>
<dbReference type="EMBL" id="JBGFUD010012636">
    <property type="protein sequence ID" value="MFH4983523.1"/>
    <property type="molecule type" value="Genomic_DNA"/>
</dbReference>
<dbReference type="Gene3D" id="1.25.40.180">
    <property type="match status" value="1"/>
</dbReference>
<name>A0ABD6EUN4_9BILA</name>
<accession>A0ABD6EUN4</accession>
<feature type="compositionally biased region" description="Basic residues" evidence="1">
    <location>
        <begin position="1"/>
        <end position="11"/>
    </location>
</feature>
<protein>
    <submittedName>
        <fullName evidence="2">Uncharacterized protein</fullName>
    </submittedName>
</protein>
<comment type="caution">
    <text evidence="2">The sequence shown here is derived from an EMBL/GenBank/DDBJ whole genome shotgun (WGS) entry which is preliminary data.</text>
</comment>
<proteinExistence type="predicted"/>
<evidence type="ECO:0000313" key="3">
    <source>
        <dbReference type="Proteomes" id="UP001608902"/>
    </source>
</evidence>
<sequence>MDTYSRTKRKHARDETKAEKNVPERQKKKEPVDLLRTRTGGAYIPPAKLKMMQEQIADKGSEQYQRMNWERLKKRIHGQECSQCSFLIVLQLSGKEPERGRRKHISRNILRPSMCRIQHQQLILPHGPSILSVSYYFFMSADIPYCFQQCLRLMHSFPNSGICLLHLVFIGSIENS</sequence>
<reference evidence="2 3" key="1">
    <citation type="submission" date="2024-08" db="EMBL/GenBank/DDBJ databases">
        <title>Gnathostoma spinigerum genome.</title>
        <authorList>
            <person name="Gonzalez-Bertolin B."/>
            <person name="Monzon S."/>
            <person name="Zaballos A."/>
            <person name="Jimenez P."/>
            <person name="Dekumyoy P."/>
            <person name="Varona S."/>
            <person name="Cuesta I."/>
            <person name="Sumanam S."/>
            <person name="Adisakwattana P."/>
            <person name="Gasser R.B."/>
            <person name="Hernandez-Gonzalez A."/>
            <person name="Young N.D."/>
            <person name="Perteguer M.J."/>
        </authorList>
    </citation>
    <scope>NUCLEOTIDE SEQUENCE [LARGE SCALE GENOMIC DNA]</scope>
    <source>
        <strain evidence="2">AL3</strain>
        <tissue evidence="2">Liver</tissue>
    </source>
</reference>